<protein>
    <submittedName>
        <fullName evidence="3">Uncharacterized protein</fullName>
    </submittedName>
</protein>
<keyword evidence="2" id="KW-0812">Transmembrane</keyword>
<name>A0ABR3I2G1_LOXSC</name>
<keyword evidence="2" id="KW-1133">Transmembrane helix</keyword>
<feature type="region of interest" description="Disordered" evidence="1">
    <location>
        <begin position="71"/>
        <end position="96"/>
    </location>
</feature>
<feature type="transmembrane region" description="Helical" evidence="2">
    <location>
        <begin position="23"/>
        <end position="52"/>
    </location>
</feature>
<feature type="compositionally biased region" description="Basic residues" evidence="1">
    <location>
        <begin position="283"/>
        <end position="293"/>
    </location>
</feature>
<evidence type="ECO:0000256" key="2">
    <source>
        <dbReference type="SAM" id="Phobius"/>
    </source>
</evidence>
<evidence type="ECO:0000313" key="3">
    <source>
        <dbReference type="EMBL" id="KAL0883004.1"/>
    </source>
</evidence>
<feature type="compositionally biased region" description="Low complexity" evidence="1">
    <location>
        <begin position="157"/>
        <end position="176"/>
    </location>
</feature>
<keyword evidence="2" id="KW-0472">Membrane</keyword>
<dbReference type="Proteomes" id="UP001549920">
    <property type="component" value="Unassembled WGS sequence"/>
</dbReference>
<feature type="region of interest" description="Disordered" evidence="1">
    <location>
        <begin position="157"/>
        <end position="293"/>
    </location>
</feature>
<sequence length="344" mass="36714">MPCCGCCGNGFLFGHLMYILEKLAAFCAMSAIISCIVVTVLISIGIGVGLGYNYCFVDSKTAKLTAIEQSKNSKNPAKLPQSPNAFPFSGESSNETETDYTTVNYNTIIEHPPPTEESEESEEEPTFPDVPDIPVSVFPETPPTFSVGVPDVTILSTSESSPVLPSSPSVVHPTTTQAPIIHSTPGGETFPDSAHHGTLPKINPTSSAPEIPSPDSSPPEIPSPDSSAPEISFPDSSAPELPSPDSIAPEIPSPDSSAPEIPSPDSSAPEISFPDKLKDRPTVRKAKYRRRKPAQRNPIIKKLTKATTVMPTIVIPLKKYANLSPLLSKILAQNKNVTLQFITL</sequence>
<comment type="caution">
    <text evidence="3">The sequence shown here is derived from an EMBL/GenBank/DDBJ whole genome shotgun (WGS) entry which is preliminary data.</text>
</comment>
<feature type="compositionally biased region" description="Low complexity" evidence="1">
    <location>
        <begin position="223"/>
        <end position="232"/>
    </location>
</feature>
<feature type="compositionally biased region" description="Acidic residues" evidence="1">
    <location>
        <begin position="116"/>
        <end position="126"/>
    </location>
</feature>
<feature type="region of interest" description="Disordered" evidence="1">
    <location>
        <begin position="110"/>
        <end position="131"/>
    </location>
</feature>
<evidence type="ECO:0000313" key="4">
    <source>
        <dbReference type="Proteomes" id="UP001549920"/>
    </source>
</evidence>
<proteinExistence type="predicted"/>
<reference evidence="3 4" key="1">
    <citation type="submission" date="2024-06" db="EMBL/GenBank/DDBJ databases">
        <title>A chromosome-level genome assembly of beet webworm, Loxostege sticticalis.</title>
        <authorList>
            <person name="Zhang Y."/>
        </authorList>
    </citation>
    <scope>NUCLEOTIDE SEQUENCE [LARGE SCALE GENOMIC DNA]</scope>
    <source>
        <strain evidence="3">AQ026</strain>
        <tissue evidence="3">Whole body</tissue>
    </source>
</reference>
<gene>
    <name evidence="3" type="ORF">ABMA27_016492</name>
</gene>
<dbReference type="EMBL" id="JBEUOH010000009">
    <property type="protein sequence ID" value="KAL0883004.1"/>
    <property type="molecule type" value="Genomic_DNA"/>
</dbReference>
<organism evidence="3 4">
    <name type="scientific">Loxostege sticticalis</name>
    <name type="common">Beet webworm moth</name>
    <dbReference type="NCBI Taxonomy" id="481309"/>
    <lineage>
        <taxon>Eukaryota</taxon>
        <taxon>Metazoa</taxon>
        <taxon>Ecdysozoa</taxon>
        <taxon>Arthropoda</taxon>
        <taxon>Hexapoda</taxon>
        <taxon>Insecta</taxon>
        <taxon>Pterygota</taxon>
        <taxon>Neoptera</taxon>
        <taxon>Endopterygota</taxon>
        <taxon>Lepidoptera</taxon>
        <taxon>Glossata</taxon>
        <taxon>Ditrysia</taxon>
        <taxon>Pyraloidea</taxon>
        <taxon>Crambidae</taxon>
        <taxon>Pyraustinae</taxon>
        <taxon>Loxostege</taxon>
    </lineage>
</organism>
<feature type="compositionally biased region" description="Basic and acidic residues" evidence="1">
    <location>
        <begin position="273"/>
        <end position="282"/>
    </location>
</feature>
<feature type="compositionally biased region" description="Pro residues" evidence="1">
    <location>
        <begin position="211"/>
        <end position="222"/>
    </location>
</feature>
<accession>A0ABR3I2G1</accession>
<keyword evidence="4" id="KW-1185">Reference proteome</keyword>
<evidence type="ECO:0000256" key="1">
    <source>
        <dbReference type="SAM" id="MobiDB-lite"/>
    </source>
</evidence>